<sequence length="171" mass="18837">MGPCLEPKFPGHANLPRKLKAQPHRITNVNSHSRSRPPPRQGRSPTLWGCLSASLLTEQPAKSLRQCNGRAMSSAAWSWLVLLRVVTSSLTEKGKRVKETPLLRRRLPLLPPPPPLLLPLPLHTIIIIIIITITWPKPCVLCAVEVETAFDRLPPATPTTSLTPLSATFPP</sequence>
<evidence type="ECO:0000313" key="3">
    <source>
        <dbReference type="Proteomes" id="UP001600064"/>
    </source>
</evidence>
<keyword evidence="3" id="KW-1185">Reference proteome</keyword>
<evidence type="ECO:0000313" key="2">
    <source>
        <dbReference type="EMBL" id="KAL2265196.1"/>
    </source>
</evidence>
<feature type="region of interest" description="Disordered" evidence="1">
    <location>
        <begin position="22"/>
        <end position="44"/>
    </location>
</feature>
<proteinExistence type="predicted"/>
<dbReference type="EMBL" id="JAZGUE010000006">
    <property type="protein sequence ID" value="KAL2265196.1"/>
    <property type="molecule type" value="Genomic_DNA"/>
</dbReference>
<dbReference type="Proteomes" id="UP001600064">
    <property type="component" value="Unassembled WGS sequence"/>
</dbReference>
<organism evidence="2 3">
    <name type="scientific">Remersonia thermophila</name>
    <dbReference type="NCBI Taxonomy" id="72144"/>
    <lineage>
        <taxon>Eukaryota</taxon>
        <taxon>Fungi</taxon>
        <taxon>Dikarya</taxon>
        <taxon>Ascomycota</taxon>
        <taxon>Pezizomycotina</taxon>
        <taxon>Sordariomycetes</taxon>
        <taxon>Sordariomycetidae</taxon>
        <taxon>Sordariales</taxon>
        <taxon>Sordariales incertae sedis</taxon>
        <taxon>Remersonia</taxon>
    </lineage>
</organism>
<dbReference type="RefSeq" id="XP_070863923.1">
    <property type="nucleotide sequence ID" value="XM_071012991.1"/>
</dbReference>
<accession>A0ABR4D4B0</accession>
<protein>
    <submittedName>
        <fullName evidence="2">Uncharacterized protein</fullName>
    </submittedName>
</protein>
<reference evidence="2 3" key="1">
    <citation type="journal article" date="2024" name="Commun. Biol.">
        <title>Comparative genomic analysis of thermophilic fungi reveals convergent evolutionary adaptations and gene losses.</title>
        <authorList>
            <person name="Steindorff A.S."/>
            <person name="Aguilar-Pontes M.V."/>
            <person name="Robinson A.J."/>
            <person name="Andreopoulos B."/>
            <person name="LaButti K."/>
            <person name="Kuo A."/>
            <person name="Mondo S."/>
            <person name="Riley R."/>
            <person name="Otillar R."/>
            <person name="Haridas S."/>
            <person name="Lipzen A."/>
            <person name="Grimwood J."/>
            <person name="Schmutz J."/>
            <person name="Clum A."/>
            <person name="Reid I.D."/>
            <person name="Moisan M.C."/>
            <person name="Butler G."/>
            <person name="Nguyen T.T.M."/>
            <person name="Dewar K."/>
            <person name="Conant G."/>
            <person name="Drula E."/>
            <person name="Henrissat B."/>
            <person name="Hansel C."/>
            <person name="Singer S."/>
            <person name="Hutchinson M.I."/>
            <person name="de Vries R.P."/>
            <person name="Natvig D.O."/>
            <person name="Powell A.J."/>
            <person name="Tsang A."/>
            <person name="Grigoriev I.V."/>
        </authorList>
    </citation>
    <scope>NUCLEOTIDE SEQUENCE [LARGE SCALE GENOMIC DNA]</scope>
    <source>
        <strain evidence="2 3">ATCC 22073</strain>
    </source>
</reference>
<evidence type="ECO:0000256" key="1">
    <source>
        <dbReference type="SAM" id="MobiDB-lite"/>
    </source>
</evidence>
<comment type="caution">
    <text evidence="2">The sequence shown here is derived from an EMBL/GenBank/DDBJ whole genome shotgun (WGS) entry which is preliminary data.</text>
</comment>
<name>A0ABR4D4B0_9PEZI</name>
<gene>
    <name evidence="2" type="ORF">VTJ83DRAFT_6296</name>
</gene>
<dbReference type="GeneID" id="98127635"/>